<dbReference type="SUPFAM" id="SSF56925">
    <property type="entry name" value="OMPA-like"/>
    <property type="match status" value="1"/>
</dbReference>
<dbReference type="RefSeq" id="WP_019539431.1">
    <property type="nucleotide sequence ID" value="NZ_LT605205.1"/>
</dbReference>
<dbReference type="InterPro" id="IPR011250">
    <property type="entry name" value="OMP/PagP_B-barrel"/>
</dbReference>
<proteinExistence type="predicted"/>
<protein>
    <submittedName>
        <fullName evidence="4">Putative membrane protein</fullName>
    </submittedName>
</protein>
<dbReference type="InterPro" id="IPR027385">
    <property type="entry name" value="Beta-barrel_OMP"/>
</dbReference>
<evidence type="ECO:0000256" key="2">
    <source>
        <dbReference type="SAM" id="SignalP"/>
    </source>
</evidence>
<dbReference type="AlphaFoldDB" id="A0A1R3T3K1"/>
<accession>A0A1R3T3K1</accession>
<dbReference type="Proteomes" id="UP000187464">
    <property type="component" value="Chromosome I"/>
</dbReference>
<gene>
    <name evidence="4" type="ORF">PSM36_0221</name>
</gene>
<keyword evidence="5" id="KW-1185">Reference proteome</keyword>
<feature type="signal peptide" evidence="2">
    <location>
        <begin position="1"/>
        <end position="22"/>
    </location>
</feature>
<evidence type="ECO:0000313" key="5">
    <source>
        <dbReference type="Proteomes" id="UP000187464"/>
    </source>
</evidence>
<feature type="chain" id="PRO_5010229128" evidence="2">
    <location>
        <begin position="23"/>
        <end position="199"/>
    </location>
</feature>
<dbReference type="STRING" id="1642647.PSM36_0221"/>
<evidence type="ECO:0000313" key="4">
    <source>
        <dbReference type="EMBL" id="SCD19057.1"/>
    </source>
</evidence>
<sequence length="199" mass="22450">MRETILLSLSVLFLFSSPAIMAQDKKIGLQLEAGYGIISNKDNASAYQFFLSPYYRVNDNFSMGIGAGLMQHKSTFPERSYPVYVHSKYRLNTNSNLKPFFNLKIGYGFGSTDMGIAGIDVNDLQYSGEIKYSADFFISPSIGISYDVVKQRSLFLAISYDLLKVKTKNMIRQENAVVDLKQYTEKNSSIIGLRVGYEF</sequence>
<dbReference type="KEGG" id="psac:PSM36_0221"/>
<keyword evidence="1 2" id="KW-0732">Signal</keyword>
<dbReference type="Gene3D" id="2.40.160.20">
    <property type="match status" value="1"/>
</dbReference>
<evidence type="ECO:0000256" key="1">
    <source>
        <dbReference type="ARBA" id="ARBA00022729"/>
    </source>
</evidence>
<evidence type="ECO:0000259" key="3">
    <source>
        <dbReference type="Pfam" id="PF13505"/>
    </source>
</evidence>
<name>A0A1R3T3K1_9BACT</name>
<feature type="domain" description="Outer membrane protein beta-barrel" evidence="3">
    <location>
        <begin position="9"/>
        <end position="199"/>
    </location>
</feature>
<organism evidence="4 5">
    <name type="scientific">Proteiniphilum saccharofermentans</name>
    <dbReference type="NCBI Taxonomy" id="1642647"/>
    <lineage>
        <taxon>Bacteria</taxon>
        <taxon>Pseudomonadati</taxon>
        <taxon>Bacteroidota</taxon>
        <taxon>Bacteroidia</taxon>
        <taxon>Bacteroidales</taxon>
        <taxon>Dysgonomonadaceae</taxon>
        <taxon>Proteiniphilum</taxon>
    </lineage>
</organism>
<dbReference type="Pfam" id="PF13505">
    <property type="entry name" value="OMP_b-brl"/>
    <property type="match status" value="1"/>
</dbReference>
<dbReference type="EMBL" id="LT605205">
    <property type="protein sequence ID" value="SCD19057.1"/>
    <property type="molecule type" value="Genomic_DNA"/>
</dbReference>
<reference evidence="4 5" key="1">
    <citation type="submission" date="2016-08" db="EMBL/GenBank/DDBJ databases">
        <authorList>
            <person name="Seilhamer J.J."/>
        </authorList>
    </citation>
    <scope>NUCLEOTIDE SEQUENCE [LARGE SCALE GENOMIC DNA]</scope>
    <source>
        <strain evidence="4">M3/6</strain>
    </source>
</reference>